<reference evidence="1 2" key="1">
    <citation type="submission" date="2023-08" db="EMBL/GenBank/DDBJ databases">
        <title>A Necator americanus chromosomal reference genome.</title>
        <authorList>
            <person name="Ilik V."/>
            <person name="Petrzelkova K.J."/>
            <person name="Pardy F."/>
            <person name="Fuh T."/>
            <person name="Niatou-Singa F.S."/>
            <person name="Gouil Q."/>
            <person name="Baker L."/>
            <person name="Ritchie M.E."/>
            <person name="Jex A.R."/>
            <person name="Gazzola D."/>
            <person name="Li H."/>
            <person name="Toshio Fujiwara R."/>
            <person name="Zhan B."/>
            <person name="Aroian R.V."/>
            <person name="Pafco B."/>
            <person name="Schwarz E.M."/>
        </authorList>
    </citation>
    <scope>NUCLEOTIDE SEQUENCE [LARGE SCALE GENOMIC DNA]</scope>
    <source>
        <strain evidence="1 2">Aroian</strain>
        <tissue evidence="1">Whole animal</tissue>
    </source>
</reference>
<name>A0ABR1EFW0_NECAM</name>
<sequence>MMNGKSGGDDGISTEMLKYPPPSGIREMAKMIRSIWVNKKVPDLWKHAIRISLDKELPFTDPRNYRGMFLQGFRTVYAGPTYYTSRRNKSRRVSWLSLWPMTDMVFIVKRMIEITLSFSTLLAMIKDQEGLFAYFIT</sequence>
<proteinExistence type="predicted"/>
<gene>
    <name evidence="1" type="primary">Necator_chrX.g22750</name>
    <name evidence="1" type="ORF">RB195_022587</name>
</gene>
<protein>
    <submittedName>
        <fullName evidence="1">Uncharacterized protein</fullName>
    </submittedName>
</protein>
<evidence type="ECO:0000313" key="2">
    <source>
        <dbReference type="Proteomes" id="UP001303046"/>
    </source>
</evidence>
<organism evidence="1 2">
    <name type="scientific">Necator americanus</name>
    <name type="common">Human hookworm</name>
    <dbReference type="NCBI Taxonomy" id="51031"/>
    <lineage>
        <taxon>Eukaryota</taxon>
        <taxon>Metazoa</taxon>
        <taxon>Ecdysozoa</taxon>
        <taxon>Nematoda</taxon>
        <taxon>Chromadorea</taxon>
        <taxon>Rhabditida</taxon>
        <taxon>Rhabditina</taxon>
        <taxon>Rhabditomorpha</taxon>
        <taxon>Strongyloidea</taxon>
        <taxon>Ancylostomatidae</taxon>
        <taxon>Bunostominae</taxon>
        <taxon>Necator</taxon>
    </lineage>
</organism>
<evidence type="ECO:0000313" key="1">
    <source>
        <dbReference type="EMBL" id="KAK6761570.1"/>
    </source>
</evidence>
<accession>A0ABR1EFW0</accession>
<comment type="caution">
    <text evidence="1">The sequence shown here is derived from an EMBL/GenBank/DDBJ whole genome shotgun (WGS) entry which is preliminary data.</text>
</comment>
<dbReference type="EMBL" id="JAVFWL010000006">
    <property type="protein sequence ID" value="KAK6761570.1"/>
    <property type="molecule type" value="Genomic_DNA"/>
</dbReference>
<keyword evidence="2" id="KW-1185">Reference proteome</keyword>
<dbReference type="Proteomes" id="UP001303046">
    <property type="component" value="Unassembled WGS sequence"/>
</dbReference>